<evidence type="ECO:0000313" key="2">
    <source>
        <dbReference type="EMBL" id="KAG8189755.1"/>
    </source>
</evidence>
<gene>
    <name evidence="2" type="ORF">JTE90_012930</name>
</gene>
<organism evidence="2 3">
    <name type="scientific">Oedothorax gibbosus</name>
    <dbReference type="NCBI Taxonomy" id="931172"/>
    <lineage>
        <taxon>Eukaryota</taxon>
        <taxon>Metazoa</taxon>
        <taxon>Ecdysozoa</taxon>
        <taxon>Arthropoda</taxon>
        <taxon>Chelicerata</taxon>
        <taxon>Arachnida</taxon>
        <taxon>Araneae</taxon>
        <taxon>Araneomorphae</taxon>
        <taxon>Entelegynae</taxon>
        <taxon>Araneoidea</taxon>
        <taxon>Linyphiidae</taxon>
        <taxon>Erigoninae</taxon>
        <taxon>Oedothorax</taxon>
    </lineage>
</organism>
<protein>
    <submittedName>
        <fullName evidence="2">Uncharacterized protein</fullName>
    </submittedName>
</protein>
<evidence type="ECO:0000313" key="3">
    <source>
        <dbReference type="Proteomes" id="UP000827092"/>
    </source>
</evidence>
<comment type="caution">
    <text evidence="2">The sequence shown here is derived from an EMBL/GenBank/DDBJ whole genome shotgun (WGS) entry which is preliminary data.</text>
</comment>
<accession>A0AAV6V1U1</accession>
<reference evidence="2 3" key="1">
    <citation type="journal article" date="2022" name="Nat. Ecol. Evol.">
        <title>A masculinizing supergene underlies an exaggerated male reproductive morph in a spider.</title>
        <authorList>
            <person name="Hendrickx F."/>
            <person name="De Corte Z."/>
            <person name="Sonet G."/>
            <person name="Van Belleghem S.M."/>
            <person name="Kostlbacher S."/>
            <person name="Vangestel C."/>
        </authorList>
    </citation>
    <scope>NUCLEOTIDE SEQUENCE [LARGE SCALE GENOMIC DNA]</scope>
    <source>
        <strain evidence="2">W744_W776</strain>
    </source>
</reference>
<keyword evidence="3" id="KW-1185">Reference proteome</keyword>
<dbReference type="AlphaFoldDB" id="A0AAV6V1U1"/>
<evidence type="ECO:0000256" key="1">
    <source>
        <dbReference type="SAM" id="MobiDB-lite"/>
    </source>
</evidence>
<sequence>MGQFPSATKLRQPQPSQIEATGLNATINPNKMADIQKTLKSNMSPSIFHLRHGTMLNTISSSTVPSKMTPEAAIVLGPESFG</sequence>
<feature type="region of interest" description="Disordered" evidence="1">
    <location>
        <begin position="1"/>
        <end position="22"/>
    </location>
</feature>
<proteinExistence type="predicted"/>
<dbReference type="Proteomes" id="UP000827092">
    <property type="component" value="Unassembled WGS sequence"/>
</dbReference>
<name>A0AAV6V1U1_9ARAC</name>
<dbReference type="EMBL" id="JAFNEN010000205">
    <property type="protein sequence ID" value="KAG8189755.1"/>
    <property type="molecule type" value="Genomic_DNA"/>
</dbReference>